<gene>
    <name evidence="1" type="ORF">HMPREF9319_0821</name>
</gene>
<protein>
    <submittedName>
        <fullName evidence="1">Uncharacterized protein</fullName>
    </submittedName>
</protein>
<keyword evidence="2" id="KW-1185">Reference proteome</keyword>
<organism evidence="1 2">
    <name type="scientific">Streptococcus equinus ATCC 700338</name>
    <dbReference type="NCBI Taxonomy" id="864569"/>
    <lineage>
        <taxon>Bacteria</taxon>
        <taxon>Bacillati</taxon>
        <taxon>Bacillota</taxon>
        <taxon>Bacilli</taxon>
        <taxon>Lactobacillales</taxon>
        <taxon>Streptococcaceae</taxon>
        <taxon>Streptococcus</taxon>
    </lineage>
</organism>
<accession>E0PD98</accession>
<name>E0PD98_STREI</name>
<evidence type="ECO:0000313" key="2">
    <source>
        <dbReference type="Proteomes" id="UP000004290"/>
    </source>
</evidence>
<evidence type="ECO:0000313" key="1">
    <source>
        <dbReference type="EMBL" id="EFM27683.1"/>
    </source>
</evidence>
<dbReference type="AlphaFoldDB" id="E0PD98"/>
<dbReference type="Proteomes" id="UP000004290">
    <property type="component" value="Unassembled WGS sequence"/>
</dbReference>
<comment type="caution">
    <text evidence="1">The sequence shown here is derived from an EMBL/GenBank/DDBJ whole genome shotgun (WGS) entry which is preliminary data.</text>
</comment>
<reference evidence="1 2" key="1">
    <citation type="submission" date="2010-07" db="EMBL/GenBank/DDBJ databases">
        <authorList>
            <person name="Muzny D."/>
            <person name="Qin X."/>
            <person name="Deng J."/>
            <person name="Jiang H."/>
            <person name="Liu Y."/>
            <person name="Qu J."/>
            <person name="Song X.-Z."/>
            <person name="Zhang L."/>
            <person name="Thornton R."/>
            <person name="Coyle M."/>
            <person name="Francisco L."/>
            <person name="Jackson L."/>
            <person name="Javaid M."/>
            <person name="Korchina V."/>
            <person name="Kovar C."/>
            <person name="Mata R."/>
            <person name="Mathew T."/>
            <person name="Ngo R."/>
            <person name="Nguyen L."/>
            <person name="Nguyen N."/>
            <person name="Okwuonu G."/>
            <person name="Ongeri F."/>
            <person name="Pham C."/>
            <person name="Simmons D."/>
            <person name="Wilczek-Boney K."/>
            <person name="Hale W."/>
            <person name="Jakkamsetti A."/>
            <person name="Pham P."/>
            <person name="Ruth R."/>
            <person name="San Lucas F."/>
            <person name="Warren J."/>
            <person name="Zhang J."/>
            <person name="Zhao Z."/>
            <person name="Zhou C."/>
            <person name="Zhu D."/>
            <person name="Lee S."/>
            <person name="Bess C."/>
            <person name="Blankenburg K."/>
            <person name="Forbes L."/>
            <person name="Fu Q."/>
            <person name="Gubbala S."/>
            <person name="Hirani K."/>
            <person name="Jayaseelan J.C."/>
            <person name="Lara F."/>
            <person name="Munidasa M."/>
            <person name="Palculict T."/>
            <person name="Patil S."/>
            <person name="Pu L.-L."/>
            <person name="Saada N."/>
            <person name="Tang L."/>
            <person name="Weissenberger G."/>
            <person name="Zhu Y."/>
            <person name="Hemphill L."/>
            <person name="Shang Y."/>
            <person name="Youmans B."/>
            <person name="Ayvaz T."/>
            <person name="Ross M."/>
            <person name="Santibanez J."/>
            <person name="Aqrawi P."/>
            <person name="Gross S."/>
            <person name="Joshi V."/>
            <person name="Fowler G."/>
            <person name="Nazareth L."/>
            <person name="Reid J."/>
            <person name="Worley K."/>
            <person name="Petrosino J."/>
            <person name="Highlander S."/>
            <person name="Gibbs R."/>
        </authorList>
    </citation>
    <scope>NUCLEOTIDE SEQUENCE [LARGE SCALE GENOMIC DNA]</scope>
    <source>
        <strain evidence="1 2">ATCC 700338</strain>
    </source>
</reference>
<proteinExistence type="predicted"/>
<dbReference type="HOGENOM" id="CLU_3277261_0_0_9"/>
<dbReference type="EMBL" id="AEEL01000013">
    <property type="protein sequence ID" value="EFM27683.1"/>
    <property type="molecule type" value="Genomic_DNA"/>
</dbReference>
<sequence>MNDFLLFFQKEVEIDKNNFFHFSRNNWKKQLVTALSTNDMI</sequence>